<gene>
    <name evidence="2" type="primary">HIPP41</name>
    <name evidence="2" type="ORF">SNEC2469_LOCUS35066</name>
</gene>
<accession>A0A813CLZ3</accession>
<reference evidence="2" key="1">
    <citation type="submission" date="2021-02" db="EMBL/GenBank/DDBJ databases">
        <authorList>
            <person name="Dougan E. K."/>
            <person name="Rhodes N."/>
            <person name="Thang M."/>
            <person name="Chan C."/>
        </authorList>
    </citation>
    <scope>NUCLEOTIDE SEQUENCE</scope>
</reference>
<name>A0A813CLZ3_9DINO</name>
<dbReference type="OrthoDB" id="418747at2759"/>
<dbReference type="PANTHER" id="PTHR11538:SF26">
    <property type="entry name" value="FERREDOXIN-FOLD ANTICODON-BINDING DOMAIN-CONTAINING PROTEIN 1"/>
    <property type="match status" value="1"/>
</dbReference>
<evidence type="ECO:0000259" key="1">
    <source>
        <dbReference type="Pfam" id="PF10354"/>
    </source>
</evidence>
<feature type="non-terminal residue" evidence="2">
    <location>
        <position position="128"/>
    </location>
</feature>
<sequence>MMARSEKCVLTVGDGDLSFSLALSRAVASVKVIATTWLTQEELACRYHSADAVREELLRRGAVVLHRVDACNLSSSLPPTIGCPVAIIFNFPHLGGVADDGHEPDSAHVRQHTALLAHFFQSAANLTQ</sequence>
<evidence type="ECO:0000313" key="2">
    <source>
        <dbReference type="EMBL" id="CAE7943467.1"/>
    </source>
</evidence>
<evidence type="ECO:0000313" key="3">
    <source>
        <dbReference type="Proteomes" id="UP000601435"/>
    </source>
</evidence>
<dbReference type="GO" id="GO:0070475">
    <property type="term" value="P:rRNA base methylation"/>
    <property type="evidence" value="ECO:0007669"/>
    <property type="project" value="InterPro"/>
</dbReference>
<dbReference type="PANTHER" id="PTHR11538">
    <property type="entry name" value="PHENYLALANYL-TRNA SYNTHETASE"/>
    <property type="match status" value="1"/>
</dbReference>
<dbReference type="Proteomes" id="UP000601435">
    <property type="component" value="Unassembled WGS sequence"/>
</dbReference>
<keyword evidence="3" id="KW-1185">Reference proteome</keyword>
<dbReference type="EMBL" id="CAJNJA010099641">
    <property type="protein sequence ID" value="CAE7943467.1"/>
    <property type="molecule type" value="Genomic_DNA"/>
</dbReference>
<organism evidence="2 3">
    <name type="scientific">Symbiodinium necroappetens</name>
    <dbReference type="NCBI Taxonomy" id="1628268"/>
    <lineage>
        <taxon>Eukaryota</taxon>
        <taxon>Sar</taxon>
        <taxon>Alveolata</taxon>
        <taxon>Dinophyceae</taxon>
        <taxon>Suessiales</taxon>
        <taxon>Symbiodiniaceae</taxon>
        <taxon>Symbiodinium</taxon>
    </lineage>
</organism>
<feature type="domain" description="25S rRNA (uridine-N(3))-methyltransferase BMT5-like" evidence="1">
    <location>
        <begin position="10"/>
        <end position="127"/>
    </location>
</feature>
<protein>
    <submittedName>
        <fullName evidence="2">HIPP41 protein</fullName>
    </submittedName>
</protein>
<comment type="caution">
    <text evidence="2">The sequence shown here is derived from an EMBL/GenBank/DDBJ whole genome shotgun (WGS) entry which is preliminary data.</text>
</comment>
<dbReference type="GO" id="GO:0070042">
    <property type="term" value="F:rRNA (uridine-N3-)-methyltransferase activity"/>
    <property type="evidence" value="ECO:0007669"/>
    <property type="project" value="InterPro"/>
</dbReference>
<proteinExistence type="predicted"/>
<dbReference type="Pfam" id="PF10354">
    <property type="entry name" value="BMT5-like"/>
    <property type="match status" value="1"/>
</dbReference>
<dbReference type="InterPro" id="IPR019446">
    <property type="entry name" value="BMT5-like"/>
</dbReference>
<dbReference type="AlphaFoldDB" id="A0A813CLZ3"/>
<dbReference type="GO" id="GO:0005737">
    <property type="term" value="C:cytoplasm"/>
    <property type="evidence" value="ECO:0007669"/>
    <property type="project" value="TreeGrafter"/>
</dbReference>